<dbReference type="PANTHER" id="PTHR37984:SF5">
    <property type="entry name" value="PROTEIN NYNRIN-LIKE"/>
    <property type="match status" value="1"/>
</dbReference>
<evidence type="ECO:0000259" key="3">
    <source>
        <dbReference type="PROSITE" id="PS50103"/>
    </source>
</evidence>
<dbReference type="GO" id="GO:0003676">
    <property type="term" value="F:nucleic acid binding"/>
    <property type="evidence" value="ECO:0007669"/>
    <property type="project" value="InterPro"/>
</dbReference>
<feature type="domain" description="Integrase catalytic" evidence="4">
    <location>
        <begin position="561"/>
        <end position="717"/>
    </location>
</feature>
<proteinExistence type="predicted"/>
<feature type="region of interest" description="Disordered" evidence="2">
    <location>
        <begin position="1"/>
        <end position="27"/>
    </location>
</feature>
<dbReference type="Proteomes" id="UP000591131">
    <property type="component" value="Unassembled WGS sequence"/>
</dbReference>
<dbReference type="OrthoDB" id="429386at2759"/>
<dbReference type="Pfam" id="PF17921">
    <property type="entry name" value="Integrase_H2C2"/>
    <property type="match status" value="1"/>
</dbReference>
<dbReference type="InterPro" id="IPR050951">
    <property type="entry name" value="Retrovirus_Pol_polyprotein"/>
</dbReference>
<keyword evidence="1" id="KW-0863">Zinc-finger</keyword>
<feature type="domain" description="C3H1-type" evidence="3">
    <location>
        <begin position="41"/>
        <end position="67"/>
    </location>
</feature>
<dbReference type="InterPro" id="IPR012337">
    <property type="entry name" value="RNaseH-like_sf"/>
</dbReference>
<dbReference type="EMBL" id="JAAPAO010001290">
    <property type="protein sequence ID" value="KAF4650308.1"/>
    <property type="molecule type" value="Genomic_DNA"/>
</dbReference>
<dbReference type="GO" id="GO:0008270">
    <property type="term" value="F:zinc ion binding"/>
    <property type="evidence" value="ECO:0007669"/>
    <property type="project" value="UniProtKB-KW"/>
</dbReference>
<protein>
    <recommendedName>
        <fullName evidence="7">Integrase catalytic domain-containing protein</fullName>
    </recommendedName>
</protein>
<evidence type="ECO:0008006" key="7">
    <source>
        <dbReference type="Google" id="ProtNLM"/>
    </source>
</evidence>
<name>A0A7J6KT09_PERCH</name>
<sequence>MNHIRVVGPTPNRRTNDNKSNTLSDSTPGFMLTPKEFEYVRANRICFSFAKYGSCNRDECAFKHVSQSQVKEAVASTPEVAGPLSTSKTSPSTDSTLTTHKVCHDSTEQKRTLRSYDLGDLFIEIDTGCSTSIISSHAFEVLSESNLVRDVVSVDQSFSTASGPNALHANKRAYVEISVYDINNVAHKLVWQPYVVNSVIPQCDGLFGKDVLLFGDRGLEILLADGAYDLALFWCSRTDVIECQFTSPVSSPDTSVSSLGEDGNDVLSDGAMTLQADIDVPDFTTTTYKLPDDPIDHVIYDGVWYRISVQRKGDGSRYFLCDFSTEFECAYLLDVRDAYMCIRCGEVMAKVLGLIINEPDLLGLHILPVKHALVGLLSHWRHMNDAKWDQPVPLTLFDLIREWLSLVALSPLPKYLDLIQIAGLGLHLQYVYVASKENPADADEDEILFNYIRPDYDFVPLALFDDDLPAPMYLSDLNGYITNIEIVDVTDPAQQLRLASIGHNVAHESDDIVCDRLRKFYRWPNMKATITKAAQLCEPCNRTKTRPNDCKFKQIPHVPRLVPIPFHKVGMDGLGPYGSVYVLTLTDYFTGYIMVRVTMGAPKTHDVRQLINHVYRVFGMFPRIVRSDNASIFQSAAKDFPGLWTFSPIHGSPSNGLAERRHRDINQKLRRLMLQGVAGTDLISWCDILDKVCGEMNNAPVKRAKGLSPTDVLMYYPCTNLLTGTNRQQDPDRHVVWSNYRADSLKTNAQRIAVAHQQLKIGQQVMARISQPNSKLSPRYNPAVITRILGPNRVELDNGSVVHSRDLKILQSLLVEEVEDDVEEE</sequence>
<feature type="compositionally biased region" description="Polar residues" evidence="2">
    <location>
        <begin position="18"/>
        <end position="27"/>
    </location>
</feature>
<keyword evidence="1" id="KW-0479">Metal-binding</keyword>
<dbReference type="SUPFAM" id="SSF53098">
    <property type="entry name" value="Ribonuclease H-like"/>
    <property type="match status" value="1"/>
</dbReference>
<feature type="compositionally biased region" description="Low complexity" evidence="2">
    <location>
        <begin position="85"/>
        <end position="99"/>
    </location>
</feature>
<feature type="zinc finger region" description="C3H1-type" evidence="1">
    <location>
        <begin position="41"/>
        <end position="67"/>
    </location>
</feature>
<dbReference type="InterPro" id="IPR036397">
    <property type="entry name" value="RNaseH_sf"/>
</dbReference>
<dbReference type="InterPro" id="IPR001584">
    <property type="entry name" value="Integrase_cat-core"/>
</dbReference>
<keyword evidence="6" id="KW-1185">Reference proteome</keyword>
<keyword evidence="1" id="KW-0862">Zinc</keyword>
<evidence type="ECO:0000256" key="1">
    <source>
        <dbReference type="PROSITE-ProRule" id="PRU00723"/>
    </source>
</evidence>
<evidence type="ECO:0000313" key="6">
    <source>
        <dbReference type="Proteomes" id="UP000591131"/>
    </source>
</evidence>
<dbReference type="InterPro" id="IPR000571">
    <property type="entry name" value="Znf_CCCH"/>
</dbReference>
<dbReference type="PROSITE" id="PS50103">
    <property type="entry name" value="ZF_C3H1"/>
    <property type="match status" value="1"/>
</dbReference>
<organism evidence="5 6">
    <name type="scientific">Perkinsus chesapeaki</name>
    <name type="common">Clam parasite</name>
    <name type="synonym">Perkinsus andrewsi</name>
    <dbReference type="NCBI Taxonomy" id="330153"/>
    <lineage>
        <taxon>Eukaryota</taxon>
        <taxon>Sar</taxon>
        <taxon>Alveolata</taxon>
        <taxon>Perkinsozoa</taxon>
        <taxon>Perkinsea</taxon>
        <taxon>Perkinsida</taxon>
        <taxon>Perkinsidae</taxon>
        <taxon>Perkinsus</taxon>
    </lineage>
</organism>
<evidence type="ECO:0000259" key="4">
    <source>
        <dbReference type="PROSITE" id="PS50994"/>
    </source>
</evidence>
<accession>A0A7J6KT09</accession>
<comment type="caution">
    <text evidence="5">The sequence shown here is derived from an EMBL/GenBank/DDBJ whole genome shotgun (WGS) entry which is preliminary data.</text>
</comment>
<feature type="region of interest" description="Disordered" evidence="2">
    <location>
        <begin position="75"/>
        <end position="99"/>
    </location>
</feature>
<reference evidence="5 6" key="1">
    <citation type="submission" date="2020-04" db="EMBL/GenBank/DDBJ databases">
        <title>Perkinsus chesapeaki whole genome sequence.</title>
        <authorList>
            <person name="Bogema D.R."/>
        </authorList>
    </citation>
    <scope>NUCLEOTIDE SEQUENCE [LARGE SCALE GENOMIC DNA]</scope>
    <source>
        <strain evidence="5">ATCC PRA-425</strain>
    </source>
</reference>
<gene>
    <name evidence="5" type="ORF">FOL47_001258</name>
</gene>
<dbReference type="InterPro" id="IPR041588">
    <property type="entry name" value="Integrase_H2C2"/>
</dbReference>
<dbReference type="PROSITE" id="PS50994">
    <property type="entry name" value="INTEGRASE"/>
    <property type="match status" value="1"/>
</dbReference>
<evidence type="ECO:0000256" key="2">
    <source>
        <dbReference type="SAM" id="MobiDB-lite"/>
    </source>
</evidence>
<dbReference type="AlphaFoldDB" id="A0A7J6KT09"/>
<dbReference type="PANTHER" id="PTHR37984">
    <property type="entry name" value="PROTEIN CBG26694"/>
    <property type="match status" value="1"/>
</dbReference>
<evidence type="ECO:0000313" key="5">
    <source>
        <dbReference type="EMBL" id="KAF4650308.1"/>
    </source>
</evidence>
<dbReference type="GO" id="GO:0015074">
    <property type="term" value="P:DNA integration"/>
    <property type="evidence" value="ECO:0007669"/>
    <property type="project" value="InterPro"/>
</dbReference>
<dbReference type="Gene3D" id="3.30.420.10">
    <property type="entry name" value="Ribonuclease H-like superfamily/Ribonuclease H"/>
    <property type="match status" value="1"/>
</dbReference>